<evidence type="ECO:0000313" key="2">
    <source>
        <dbReference type="EMBL" id="KPI41491.1"/>
    </source>
</evidence>
<name>A0A0N0NND6_9EURO</name>
<dbReference type="GeneID" id="28741777"/>
<organism evidence="2 3">
    <name type="scientific">Cyphellophora attinorum</name>
    <dbReference type="NCBI Taxonomy" id="1664694"/>
    <lineage>
        <taxon>Eukaryota</taxon>
        <taxon>Fungi</taxon>
        <taxon>Dikarya</taxon>
        <taxon>Ascomycota</taxon>
        <taxon>Pezizomycotina</taxon>
        <taxon>Eurotiomycetes</taxon>
        <taxon>Chaetothyriomycetidae</taxon>
        <taxon>Chaetothyriales</taxon>
        <taxon>Cyphellophoraceae</taxon>
        <taxon>Cyphellophora</taxon>
    </lineage>
</organism>
<protein>
    <recommendedName>
        <fullName evidence="1">F-box domain-containing protein</fullName>
    </recommendedName>
</protein>
<accession>A0A0N0NND6</accession>
<dbReference type="Proteomes" id="UP000038010">
    <property type="component" value="Unassembled WGS sequence"/>
</dbReference>
<dbReference type="EMBL" id="LFJN01000009">
    <property type="protein sequence ID" value="KPI41491.1"/>
    <property type="molecule type" value="Genomic_DNA"/>
</dbReference>
<reference evidence="2 3" key="1">
    <citation type="submission" date="2015-06" db="EMBL/GenBank/DDBJ databases">
        <title>Draft genome of the ant-associated black yeast Phialophora attae CBS 131958.</title>
        <authorList>
            <person name="Moreno L.F."/>
            <person name="Stielow B.J."/>
            <person name="de Hoog S."/>
            <person name="Vicente V.A."/>
            <person name="Weiss V.A."/>
            <person name="de Vries M."/>
            <person name="Cruz L.M."/>
            <person name="Souza E.M."/>
        </authorList>
    </citation>
    <scope>NUCLEOTIDE SEQUENCE [LARGE SCALE GENOMIC DNA]</scope>
    <source>
        <strain evidence="2 3">CBS 131958</strain>
    </source>
</reference>
<feature type="domain" description="F-box" evidence="1">
    <location>
        <begin position="8"/>
        <end position="57"/>
    </location>
</feature>
<dbReference type="PROSITE" id="PS50181">
    <property type="entry name" value="FBOX"/>
    <property type="match status" value="1"/>
</dbReference>
<dbReference type="SUPFAM" id="SSF81383">
    <property type="entry name" value="F-box domain"/>
    <property type="match status" value="1"/>
</dbReference>
<comment type="caution">
    <text evidence="2">The sequence shown here is derived from an EMBL/GenBank/DDBJ whole genome shotgun (WGS) entry which is preliminary data.</text>
</comment>
<dbReference type="InterPro" id="IPR001810">
    <property type="entry name" value="F-box_dom"/>
</dbReference>
<sequence length="455" mass="52740">MSFPSSSSSILDTLPRELLFHVLARAPDAEALYNVALTCRTLYSIVAEVKTRLLHNITRRIDARVIDIAFTAADARFPDGWLRSWLPPKRNLTVEDLDRGCDTKPTPSQWSIKVLLAMEETHNAVEAVVKEMVCEKYLTLNFQDAPMTDSEICRFQHVLYRAQIICVMHELYPIRYHWQRHTFRNFYSRYNFMENEQLACVWEMLRRVVHDAIHRLCALDPVWARYVQVVDIEQIADSRLEFFTMKGLPFIQALISASTRRDLTTLLGPDPRLSRTDMRLSSLIRDTISLGPYNGTLDITYHGQYDGIVAFEWDDDAQQVVQKPLFQDIDRGPTATWTWAHPDADARPHSRPCESQHTHLRREGYLLWDWSRCKDVWLQEPFDGLPGGSASVQHDSPLQGWFWDEVVKDRDRLAMSRYRLGLRGVPRSEEVMTMVEQNVLEHASYDMAIELSPAS</sequence>
<evidence type="ECO:0000259" key="1">
    <source>
        <dbReference type="PROSITE" id="PS50181"/>
    </source>
</evidence>
<gene>
    <name evidence="2" type="ORF">AB675_9370</name>
</gene>
<keyword evidence="3" id="KW-1185">Reference proteome</keyword>
<dbReference type="VEuPathDB" id="FungiDB:AB675_9370"/>
<dbReference type="OrthoDB" id="5427059at2759"/>
<proteinExistence type="predicted"/>
<dbReference type="AlphaFoldDB" id="A0A0N0NND6"/>
<dbReference type="CDD" id="cd09917">
    <property type="entry name" value="F-box_SF"/>
    <property type="match status" value="1"/>
</dbReference>
<dbReference type="RefSeq" id="XP_018001454.1">
    <property type="nucleotide sequence ID" value="XM_018149897.1"/>
</dbReference>
<dbReference type="Pfam" id="PF12937">
    <property type="entry name" value="F-box-like"/>
    <property type="match status" value="1"/>
</dbReference>
<evidence type="ECO:0000313" key="3">
    <source>
        <dbReference type="Proteomes" id="UP000038010"/>
    </source>
</evidence>
<dbReference type="InterPro" id="IPR036047">
    <property type="entry name" value="F-box-like_dom_sf"/>
</dbReference>